<sequence length="173" mass="18881">MPSALTRFSPPSLTAEDTLADFVGQAKRLNTVGYGFRFIDVMQCMGFKKEHNHDSCIDWTFEDSFALWDSIGIQRCVGKCVYSPTSKDRLEKDVCSYEDFAIMKAVGYHMKTLVPSNDLPSRKNAPAAATITPRSSDSSSVSVPVVLGCLGGVVFLLLVATDISVTELKQGSQ</sequence>
<feature type="region of interest" description="Disordered" evidence="1">
    <location>
        <begin position="121"/>
        <end position="141"/>
    </location>
</feature>
<accession>A0A8X7WP15</accession>
<name>A0A8X7WP15_BRACI</name>
<reference evidence="2 3" key="1">
    <citation type="submission" date="2020-02" db="EMBL/GenBank/DDBJ databases">
        <authorList>
            <person name="Ma Q."/>
            <person name="Huang Y."/>
            <person name="Song X."/>
            <person name="Pei D."/>
        </authorList>
    </citation>
    <scope>NUCLEOTIDE SEQUENCE [LARGE SCALE GENOMIC DNA]</scope>
    <source>
        <strain evidence="2">Sxm20200214</strain>
        <tissue evidence="2">Leaf</tissue>
    </source>
</reference>
<evidence type="ECO:0000313" key="3">
    <source>
        <dbReference type="Proteomes" id="UP000886595"/>
    </source>
</evidence>
<dbReference type="EMBL" id="JAAMPC010000001">
    <property type="protein sequence ID" value="KAG2332370.1"/>
    <property type="molecule type" value="Genomic_DNA"/>
</dbReference>
<evidence type="ECO:0000256" key="1">
    <source>
        <dbReference type="SAM" id="MobiDB-lite"/>
    </source>
</evidence>
<proteinExistence type="predicted"/>
<dbReference type="AlphaFoldDB" id="A0A8X7WP15"/>
<dbReference type="Proteomes" id="UP000886595">
    <property type="component" value="Unassembled WGS sequence"/>
</dbReference>
<protein>
    <submittedName>
        <fullName evidence="2">Uncharacterized protein</fullName>
    </submittedName>
</protein>
<comment type="caution">
    <text evidence="2">The sequence shown here is derived from an EMBL/GenBank/DDBJ whole genome shotgun (WGS) entry which is preliminary data.</text>
</comment>
<gene>
    <name evidence="2" type="ORF">Bca52824_003550</name>
</gene>
<keyword evidence="3" id="KW-1185">Reference proteome</keyword>
<evidence type="ECO:0000313" key="2">
    <source>
        <dbReference type="EMBL" id="KAG2332370.1"/>
    </source>
</evidence>
<organism evidence="2 3">
    <name type="scientific">Brassica carinata</name>
    <name type="common">Ethiopian mustard</name>
    <name type="synonym">Abyssinian cabbage</name>
    <dbReference type="NCBI Taxonomy" id="52824"/>
    <lineage>
        <taxon>Eukaryota</taxon>
        <taxon>Viridiplantae</taxon>
        <taxon>Streptophyta</taxon>
        <taxon>Embryophyta</taxon>
        <taxon>Tracheophyta</taxon>
        <taxon>Spermatophyta</taxon>
        <taxon>Magnoliopsida</taxon>
        <taxon>eudicotyledons</taxon>
        <taxon>Gunneridae</taxon>
        <taxon>Pentapetalae</taxon>
        <taxon>rosids</taxon>
        <taxon>malvids</taxon>
        <taxon>Brassicales</taxon>
        <taxon>Brassicaceae</taxon>
        <taxon>Brassiceae</taxon>
        <taxon>Brassica</taxon>
    </lineage>
</organism>